<accession>A0AA41Z374</accession>
<proteinExistence type="predicted"/>
<evidence type="ECO:0000313" key="2">
    <source>
        <dbReference type="Proteomes" id="UP001165667"/>
    </source>
</evidence>
<dbReference type="RefSeq" id="WP_282588420.1">
    <property type="nucleotide sequence ID" value="NZ_JAMOIM010000038.1"/>
</dbReference>
<organism evidence="1 2">
    <name type="scientific">Lichenifustis flavocetrariae</name>
    <dbReference type="NCBI Taxonomy" id="2949735"/>
    <lineage>
        <taxon>Bacteria</taxon>
        <taxon>Pseudomonadati</taxon>
        <taxon>Pseudomonadota</taxon>
        <taxon>Alphaproteobacteria</taxon>
        <taxon>Hyphomicrobiales</taxon>
        <taxon>Lichenihabitantaceae</taxon>
        <taxon>Lichenifustis</taxon>
    </lineage>
</organism>
<dbReference type="Proteomes" id="UP001165667">
    <property type="component" value="Unassembled WGS sequence"/>
</dbReference>
<name>A0AA41Z374_9HYPH</name>
<dbReference type="AlphaFoldDB" id="A0AA41Z374"/>
<protein>
    <submittedName>
        <fullName evidence="1">Uncharacterized protein</fullName>
    </submittedName>
</protein>
<gene>
    <name evidence="1" type="ORF">M8523_29320</name>
</gene>
<reference evidence="1" key="1">
    <citation type="submission" date="2022-05" db="EMBL/GenBank/DDBJ databases">
        <authorList>
            <person name="Pankratov T."/>
        </authorList>
    </citation>
    <scope>NUCLEOTIDE SEQUENCE</scope>
    <source>
        <strain evidence="1">BP6-180914</strain>
    </source>
</reference>
<keyword evidence="2" id="KW-1185">Reference proteome</keyword>
<sequence length="58" mass="6294">MADGGSPTRSLLGERLWSLFEDPLTIFDDVLPCLLLAAGFVELARPVSPRDARARLPA</sequence>
<evidence type="ECO:0000313" key="1">
    <source>
        <dbReference type="EMBL" id="MCW6512043.1"/>
    </source>
</evidence>
<comment type="caution">
    <text evidence="1">The sequence shown here is derived from an EMBL/GenBank/DDBJ whole genome shotgun (WGS) entry which is preliminary data.</text>
</comment>
<dbReference type="EMBL" id="JAMOIM010000038">
    <property type="protein sequence ID" value="MCW6512043.1"/>
    <property type="molecule type" value="Genomic_DNA"/>
</dbReference>